<comment type="caution">
    <text evidence="1">The sequence shown here is derived from an EMBL/GenBank/DDBJ whole genome shotgun (WGS) entry which is preliminary data.</text>
</comment>
<proteinExistence type="predicted"/>
<dbReference type="AlphaFoldDB" id="F5S5K4"/>
<evidence type="ECO:0000313" key="2">
    <source>
        <dbReference type="Proteomes" id="UP000004207"/>
    </source>
</evidence>
<protein>
    <submittedName>
        <fullName evidence="1">Oligoendopeptidase F</fullName>
        <ecNumber evidence="1">3.4.24.-</ecNumber>
    </submittedName>
</protein>
<dbReference type="EMBL" id="AFHS01000014">
    <property type="protein sequence ID" value="EGK11178.1"/>
    <property type="molecule type" value="Genomic_DNA"/>
</dbReference>
<accession>F5S5K4</accession>
<evidence type="ECO:0000313" key="1">
    <source>
        <dbReference type="EMBL" id="EGK11178.1"/>
    </source>
</evidence>
<keyword evidence="1" id="KW-0378">Hydrolase</keyword>
<dbReference type="eggNOG" id="ENOG502ZHKV">
    <property type="taxonomic scope" value="Bacteria"/>
</dbReference>
<organism evidence="1 2">
    <name type="scientific">Kingella kingae ATCC 23330</name>
    <dbReference type="NCBI Taxonomy" id="887327"/>
    <lineage>
        <taxon>Bacteria</taxon>
        <taxon>Pseudomonadati</taxon>
        <taxon>Pseudomonadota</taxon>
        <taxon>Betaproteobacteria</taxon>
        <taxon>Neisseriales</taxon>
        <taxon>Neisseriaceae</taxon>
        <taxon>Kingella</taxon>
    </lineage>
</organism>
<gene>
    <name evidence="1" type="primary">pepF</name>
    <name evidence="1" type="ORF">HMPREF0476_0487</name>
</gene>
<dbReference type="EC" id="3.4.24.-" evidence="1"/>
<dbReference type="STRING" id="504.KKKWG1_1070"/>
<reference evidence="1 2" key="1">
    <citation type="submission" date="2011-04" db="EMBL/GenBank/DDBJ databases">
        <authorList>
            <person name="Muzny D."/>
            <person name="Qin X."/>
            <person name="Deng J."/>
            <person name="Jiang H."/>
            <person name="Liu Y."/>
            <person name="Qu J."/>
            <person name="Song X.-Z."/>
            <person name="Zhang L."/>
            <person name="Thornton R."/>
            <person name="Coyle M."/>
            <person name="Francisco L."/>
            <person name="Jackson L."/>
            <person name="Javaid M."/>
            <person name="Korchina V."/>
            <person name="Kovar C."/>
            <person name="Mata R."/>
            <person name="Mathew T."/>
            <person name="Ngo R."/>
            <person name="Nguyen L."/>
            <person name="Nguyen N."/>
            <person name="Okwuonu G."/>
            <person name="Ongeri F."/>
            <person name="Pham C."/>
            <person name="Simmons D."/>
            <person name="Wilczek-Boney K."/>
            <person name="Hale W."/>
            <person name="Jakkamsetti A."/>
            <person name="Pham P."/>
            <person name="Ruth R."/>
            <person name="San Lucas F."/>
            <person name="Warren J."/>
            <person name="Zhang J."/>
            <person name="Zhao Z."/>
            <person name="Zhou C."/>
            <person name="Zhu D."/>
            <person name="Lee S."/>
            <person name="Bess C."/>
            <person name="Blankenburg K."/>
            <person name="Forbes L."/>
            <person name="Fu Q."/>
            <person name="Gubbala S."/>
            <person name="Hirani K."/>
            <person name="Jayaseelan J.C."/>
            <person name="Lara F."/>
            <person name="Munidasa M."/>
            <person name="Palculict T."/>
            <person name="Patil S."/>
            <person name="Pu L.-L."/>
            <person name="Saada N."/>
            <person name="Tang L."/>
            <person name="Weissenberger G."/>
            <person name="Zhu Y."/>
            <person name="Hemphill L."/>
            <person name="Shang Y."/>
            <person name="Youmans B."/>
            <person name="Ayvaz T."/>
            <person name="Ross M."/>
            <person name="Santibanez J."/>
            <person name="Aqrawi P."/>
            <person name="Gross S."/>
            <person name="Joshi V."/>
            <person name="Fowler G."/>
            <person name="Nazareth L."/>
            <person name="Reid J."/>
            <person name="Worley K."/>
            <person name="Petrosino J."/>
            <person name="Highlander S."/>
            <person name="Gibbs R."/>
        </authorList>
    </citation>
    <scope>NUCLEOTIDE SEQUENCE [LARGE SCALE GENOMIC DNA]</scope>
    <source>
        <strain evidence="1 2">ATCC 23330</strain>
    </source>
</reference>
<dbReference type="Proteomes" id="UP000004207">
    <property type="component" value="Unassembled WGS sequence"/>
</dbReference>
<dbReference type="HOGENOM" id="CLU_2493760_0_0_4"/>
<keyword evidence="2" id="KW-1185">Reference proteome</keyword>
<dbReference type="GO" id="GO:0016787">
    <property type="term" value="F:hydrolase activity"/>
    <property type="evidence" value="ECO:0007669"/>
    <property type="project" value="UniProtKB-KW"/>
</dbReference>
<name>F5S5K4_KINKI</name>
<sequence>MKCRLLLNEKIKHTEKYHDYPRFNPKNRMAINATGATSGLSVEHYLINYISALANQSSSVAEFMQGKRLDSFSSDPVAWQKAVLDE</sequence>